<protein>
    <submittedName>
        <fullName evidence="1">Uncharacterized protein</fullName>
    </submittedName>
</protein>
<evidence type="ECO:0000313" key="2">
    <source>
        <dbReference type="Proteomes" id="UP000002071"/>
    </source>
</evidence>
<reference evidence="1 2" key="1">
    <citation type="journal article" date="2009" name="Stand. Genomic Sci.">
        <title>Complete genome sequence of Halorhabdus utahensis type strain (AX-2).</title>
        <authorList>
            <person name="Anderson I."/>
            <person name="Tindall B.J."/>
            <person name="Pomrenke H."/>
            <person name="Goker M."/>
            <person name="Lapidus A."/>
            <person name="Nolan M."/>
            <person name="Copeland A."/>
            <person name="Glavina Del Rio T."/>
            <person name="Chen F."/>
            <person name="Tice H."/>
            <person name="Cheng J.F."/>
            <person name="Lucas S."/>
            <person name="Chertkov O."/>
            <person name="Bruce D."/>
            <person name="Brettin T."/>
            <person name="Detter J.C."/>
            <person name="Han C."/>
            <person name="Goodwin L."/>
            <person name="Land M."/>
            <person name="Hauser L."/>
            <person name="Chang Y.J."/>
            <person name="Jeffries C.D."/>
            <person name="Pitluck S."/>
            <person name="Pati A."/>
            <person name="Mavromatis K."/>
            <person name="Ivanova N."/>
            <person name="Ovchinnikova G."/>
            <person name="Chen A."/>
            <person name="Palaniappan K."/>
            <person name="Chain P."/>
            <person name="Rohde M."/>
            <person name="Bristow J."/>
            <person name="Eisen J.A."/>
            <person name="Markowitz V."/>
            <person name="Hugenholtz P."/>
            <person name="Kyrpides N.C."/>
            <person name="Klenk H.P."/>
        </authorList>
    </citation>
    <scope>NUCLEOTIDE SEQUENCE [LARGE SCALE GENOMIC DNA]</scope>
    <source>
        <strain evidence="2">DSM 12940 / JCM 11049 / AX-2</strain>
    </source>
</reference>
<dbReference type="RefSeq" id="WP_015790057.1">
    <property type="nucleotide sequence ID" value="NC_013158.1"/>
</dbReference>
<dbReference type="HOGENOM" id="CLU_3112994_0_0_2"/>
<gene>
    <name evidence="1" type="ordered locus">Huta_2323</name>
</gene>
<dbReference type="eggNOG" id="arCOG15227">
    <property type="taxonomic scope" value="Archaea"/>
</dbReference>
<keyword evidence="2" id="KW-1185">Reference proteome</keyword>
<dbReference type="Proteomes" id="UP000002071">
    <property type="component" value="Chromosome"/>
</dbReference>
<dbReference type="EMBL" id="CP001687">
    <property type="protein sequence ID" value="ACV12490.1"/>
    <property type="molecule type" value="Genomic_DNA"/>
</dbReference>
<organism evidence="1 2">
    <name type="scientific">Halorhabdus utahensis (strain DSM 12940 / JCM 11049 / AX-2)</name>
    <dbReference type="NCBI Taxonomy" id="519442"/>
    <lineage>
        <taxon>Archaea</taxon>
        <taxon>Methanobacteriati</taxon>
        <taxon>Methanobacteriota</taxon>
        <taxon>Stenosarchaea group</taxon>
        <taxon>Halobacteria</taxon>
        <taxon>Halobacteriales</taxon>
        <taxon>Haloarculaceae</taxon>
        <taxon>Halorhabdus</taxon>
    </lineage>
</organism>
<dbReference type="GeneID" id="54763385"/>
<dbReference type="KEGG" id="hut:Huta_2323"/>
<sequence length="50" mass="5483">MDSERGKSITPAGKQSAVTVEDHLRNALNATEDETVEYHIHTALEMLTGD</sequence>
<evidence type="ECO:0000313" key="1">
    <source>
        <dbReference type="EMBL" id="ACV12490.1"/>
    </source>
</evidence>
<accession>C7NVG7</accession>
<proteinExistence type="predicted"/>
<dbReference type="OrthoDB" id="235365at2157"/>
<name>C7NVG7_HALUD</name>
<dbReference type="AlphaFoldDB" id="C7NVG7"/>